<dbReference type="Pfam" id="PF00512">
    <property type="entry name" value="HisKA"/>
    <property type="match status" value="1"/>
</dbReference>
<keyword evidence="7" id="KW-0812">Transmembrane</keyword>
<dbReference type="InterPro" id="IPR004358">
    <property type="entry name" value="Sig_transdc_His_kin-like_C"/>
</dbReference>
<accession>A0A495MLI9</accession>
<dbReference type="AlphaFoldDB" id="A0A495MLI9"/>
<feature type="transmembrane region" description="Helical" evidence="7">
    <location>
        <begin position="282"/>
        <end position="300"/>
    </location>
</feature>
<name>A0A495MLI9_9FLAO</name>
<evidence type="ECO:0000256" key="1">
    <source>
        <dbReference type="ARBA" id="ARBA00000085"/>
    </source>
</evidence>
<protein>
    <recommendedName>
        <fullName evidence="2">histidine kinase</fullName>
        <ecNumber evidence="2">2.7.13.3</ecNumber>
    </recommendedName>
</protein>
<dbReference type="Gene3D" id="3.30.565.10">
    <property type="entry name" value="Histidine kinase-like ATPase, C-terminal domain"/>
    <property type="match status" value="1"/>
</dbReference>
<dbReference type="PROSITE" id="PS50109">
    <property type="entry name" value="HIS_KIN"/>
    <property type="match status" value="1"/>
</dbReference>
<dbReference type="InterPro" id="IPR003594">
    <property type="entry name" value="HATPase_dom"/>
</dbReference>
<evidence type="ECO:0000256" key="5">
    <source>
        <dbReference type="ARBA" id="ARBA00022777"/>
    </source>
</evidence>
<keyword evidence="5 9" id="KW-0418">Kinase</keyword>
<evidence type="ECO:0000313" key="9">
    <source>
        <dbReference type="EMBL" id="RKS26821.1"/>
    </source>
</evidence>
<dbReference type="EMBL" id="RBLC01000001">
    <property type="protein sequence ID" value="RKS26821.1"/>
    <property type="molecule type" value="Genomic_DNA"/>
</dbReference>
<evidence type="ECO:0000256" key="7">
    <source>
        <dbReference type="SAM" id="Phobius"/>
    </source>
</evidence>
<keyword evidence="7" id="KW-1133">Transmembrane helix</keyword>
<evidence type="ECO:0000259" key="8">
    <source>
        <dbReference type="PROSITE" id="PS50109"/>
    </source>
</evidence>
<gene>
    <name evidence="9" type="ORF">CLV94_1891</name>
</gene>
<dbReference type="InterPro" id="IPR036890">
    <property type="entry name" value="HATPase_C_sf"/>
</dbReference>
<dbReference type="CDD" id="cd00082">
    <property type="entry name" value="HisKA"/>
    <property type="match status" value="1"/>
</dbReference>
<keyword evidence="3" id="KW-0597">Phosphoprotein</keyword>
<dbReference type="SUPFAM" id="SSF55874">
    <property type="entry name" value="ATPase domain of HSP90 chaperone/DNA topoisomerase II/histidine kinase"/>
    <property type="match status" value="1"/>
</dbReference>
<dbReference type="GO" id="GO:0004721">
    <property type="term" value="F:phosphoprotein phosphatase activity"/>
    <property type="evidence" value="ECO:0007669"/>
    <property type="project" value="TreeGrafter"/>
</dbReference>
<dbReference type="GO" id="GO:0016036">
    <property type="term" value="P:cellular response to phosphate starvation"/>
    <property type="evidence" value="ECO:0007669"/>
    <property type="project" value="TreeGrafter"/>
</dbReference>
<evidence type="ECO:0000256" key="6">
    <source>
        <dbReference type="ARBA" id="ARBA00023012"/>
    </source>
</evidence>
<dbReference type="InterPro" id="IPR003661">
    <property type="entry name" value="HisK_dim/P_dom"/>
</dbReference>
<reference evidence="9 10" key="1">
    <citation type="submission" date="2018-10" db="EMBL/GenBank/DDBJ databases">
        <title>Genomic Encyclopedia of Archaeal and Bacterial Type Strains, Phase II (KMG-II): from individual species to whole genera.</title>
        <authorList>
            <person name="Goeker M."/>
        </authorList>
    </citation>
    <scope>NUCLEOTIDE SEQUENCE [LARGE SCALE GENOMIC DNA]</scope>
    <source>
        <strain evidence="9 10">DSM 29537</strain>
    </source>
</reference>
<organism evidence="9 10">
    <name type="scientific">Flavobacterium endophyticum</name>
    <dbReference type="NCBI Taxonomy" id="1540163"/>
    <lineage>
        <taxon>Bacteria</taxon>
        <taxon>Pseudomonadati</taxon>
        <taxon>Bacteroidota</taxon>
        <taxon>Flavobacteriia</taxon>
        <taxon>Flavobacteriales</taxon>
        <taxon>Flavobacteriaceae</taxon>
        <taxon>Flavobacterium</taxon>
    </lineage>
</organism>
<dbReference type="PANTHER" id="PTHR45453:SF1">
    <property type="entry name" value="PHOSPHATE REGULON SENSOR PROTEIN PHOR"/>
    <property type="match status" value="1"/>
</dbReference>
<dbReference type="InterPro" id="IPR036097">
    <property type="entry name" value="HisK_dim/P_sf"/>
</dbReference>
<keyword evidence="4" id="KW-0808">Transferase</keyword>
<dbReference type="GO" id="GO:0005886">
    <property type="term" value="C:plasma membrane"/>
    <property type="evidence" value="ECO:0007669"/>
    <property type="project" value="TreeGrafter"/>
</dbReference>
<dbReference type="SUPFAM" id="SSF47384">
    <property type="entry name" value="Homodimeric domain of signal transducing histidine kinase"/>
    <property type="match status" value="1"/>
</dbReference>
<evidence type="ECO:0000256" key="3">
    <source>
        <dbReference type="ARBA" id="ARBA00022553"/>
    </source>
</evidence>
<dbReference type="InterPro" id="IPR005467">
    <property type="entry name" value="His_kinase_dom"/>
</dbReference>
<sequence length="532" mass="60541">MKSKNYKYILFFISITILATIGLQIYWNIKNYAENKRRLINDVQIAFDNSVEHYYAEDVKSDYMTFIGNATFKDPHFVDNVISDSVFINSFKEKKKAAPTKERIAVGTFTEDKSPKTTTFITIKNPSEKTNKRILKGFPDSMSSEKTLSSKKKGTQFQINTDVSLPHKTEIKVLSGKRAMDSVSKIQNFTNKILVSLTRDSIQFDKVGNALDKELARKGIPIRYGIQHLKADTVFQNYKIDKNSDLALSTISNSTFLPQHQKLKLLFSNPVLLIVKRSMVEIILSLLLSLSIIGCLLYLLRTINKQKKVDEIKNDLISNITHEFKTPITTVATAIEGIRNFNDVNDPEKTKRYLDISNQQLKKLEVMVEKLLETASLDTDKLLLHKESVNIVSAIKTLIEKHKMISPDKTISFDTNMEQLIINIDPFHFENALSNLIDNAVKYGGTTINLHLNYVQNNLKITVEDNGSGIDKSQKEKIFDKFYRIPKGNTHDVKGFGIGLYYSKKIVEKHGGTLELLPNQELTVFKIKLSDV</sequence>
<dbReference type="SMART" id="SM00387">
    <property type="entry name" value="HATPase_c"/>
    <property type="match status" value="1"/>
</dbReference>
<keyword evidence="7" id="KW-0472">Membrane</keyword>
<dbReference type="Pfam" id="PF02518">
    <property type="entry name" value="HATPase_c"/>
    <property type="match status" value="1"/>
</dbReference>
<dbReference type="CDD" id="cd00075">
    <property type="entry name" value="HATPase"/>
    <property type="match status" value="1"/>
</dbReference>
<dbReference type="GO" id="GO:0000155">
    <property type="term" value="F:phosphorelay sensor kinase activity"/>
    <property type="evidence" value="ECO:0007669"/>
    <property type="project" value="InterPro"/>
</dbReference>
<proteinExistence type="predicted"/>
<comment type="catalytic activity">
    <reaction evidence="1">
        <text>ATP + protein L-histidine = ADP + protein N-phospho-L-histidine.</text>
        <dbReference type="EC" id="2.7.13.3"/>
    </reaction>
</comment>
<dbReference type="PANTHER" id="PTHR45453">
    <property type="entry name" value="PHOSPHATE REGULON SENSOR PROTEIN PHOR"/>
    <property type="match status" value="1"/>
</dbReference>
<dbReference type="InterPro" id="IPR050351">
    <property type="entry name" value="BphY/WalK/GraS-like"/>
</dbReference>
<dbReference type="Proteomes" id="UP000277579">
    <property type="component" value="Unassembled WGS sequence"/>
</dbReference>
<dbReference type="EC" id="2.7.13.3" evidence="2"/>
<feature type="domain" description="Histidine kinase" evidence="8">
    <location>
        <begin position="319"/>
        <end position="532"/>
    </location>
</feature>
<evidence type="ECO:0000313" key="10">
    <source>
        <dbReference type="Proteomes" id="UP000277579"/>
    </source>
</evidence>
<evidence type="ECO:0000256" key="4">
    <source>
        <dbReference type="ARBA" id="ARBA00022679"/>
    </source>
</evidence>
<dbReference type="RefSeq" id="WP_121376110.1">
    <property type="nucleotide sequence ID" value="NZ_RBLC01000001.1"/>
</dbReference>
<dbReference type="SMART" id="SM00388">
    <property type="entry name" value="HisKA"/>
    <property type="match status" value="1"/>
</dbReference>
<feature type="transmembrane region" description="Helical" evidence="7">
    <location>
        <begin position="6"/>
        <end position="29"/>
    </location>
</feature>
<evidence type="ECO:0000256" key="2">
    <source>
        <dbReference type="ARBA" id="ARBA00012438"/>
    </source>
</evidence>
<dbReference type="OrthoDB" id="1933776at2"/>
<dbReference type="Gene3D" id="1.10.287.130">
    <property type="match status" value="1"/>
</dbReference>
<keyword evidence="10" id="KW-1185">Reference proteome</keyword>
<dbReference type="PRINTS" id="PR00344">
    <property type="entry name" value="BCTRLSENSOR"/>
</dbReference>
<comment type="caution">
    <text evidence="9">The sequence shown here is derived from an EMBL/GenBank/DDBJ whole genome shotgun (WGS) entry which is preliminary data.</text>
</comment>
<keyword evidence="6" id="KW-0902">Two-component regulatory system</keyword>